<dbReference type="GO" id="GO:0043138">
    <property type="term" value="F:3'-5' DNA helicase activity"/>
    <property type="evidence" value="ECO:0007669"/>
    <property type="project" value="UniProtKB-EC"/>
</dbReference>
<evidence type="ECO:0000256" key="3">
    <source>
        <dbReference type="ARBA" id="ARBA00022741"/>
    </source>
</evidence>
<dbReference type="Proteomes" id="UP000825483">
    <property type="component" value="Unassembled WGS sequence"/>
</dbReference>
<dbReference type="GO" id="GO:0003677">
    <property type="term" value="F:DNA binding"/>
    <property type="evidence" value="ECO:0007669"/>
    <property type="project" value="UniProtKB-KW"/>
</dbReference>
<dbReference type="GO" id="GO:0009378">
    <property type="term" value="F:four-way junction helicase activity"/>
    <property type="evidence" value="ECO:0007669"/>
    <property type="project" value="TreeGrafter"/>
</dbReference>
<comment type="similarity">
    <text evidence="1">Belongs to the helicase family. RecQ subfamily.</text>
</comment>
<dbReference type="EC" id="5.6.2.4" evidence="10"/>
<dbReference type="PANTHER" id="PTHR13710">
    <property type="entry name" value="DNA HELICASE RECQ FAMILY MEMBER"/>
    <property type="match status" value="1"/>
</dbReference>
<reference evidence="15" key="1">
    <citation type="journal article" date="2022" name="Int. J. Syst. Evol. Microbiol.">
        <title>Prevotella lacticifex sp. nov., isolated from the rumen of cows.</title>
        <authorList>
            <person name="Shinkai T."/>
            <person name="Ikeyama N."/>
            <person name="Kumagai M."/>
            <person name="Ohmori H."/>
            <person name="Sakamoto M."/>
            <person name="Ohkuma M."/>
            <person name="Mitsumori M."/>
        </authorList>
    </citation>
    <scope>NUCLEOTIDE SEQUENCE</scope>
    <source>
        <strain evidence="15">R5076</strain>
    </source>
</reference>
<dbReference type="FunFam" id="3.40.50.300:FF:001389">
    <property type="entry name" value="ATP-dependent DNA helicase RecQ"/>
    <property type="match status" value="1"/>
</dbReference>
<accession>A0A9R1CA21</accession>
<evidence type="ECO:0000256" key="7">
    <source>
        <dbReference type="ARBA" id="ARBA00023125"/>
    </source>
</evidence>
<dbReference type="SMART" id="SM00490">
    <property type="entry name" value="HELICc"/>
    <property type="match status" value="1"/>
</dbReference>
<dbReference type="InterPro" id="IPR011545">
    <property type="entry name" value="DEAD/DEAH_box_helicase_dom"/>
</dbReference>
<keyword evidence="5 15" id="KW-0347">Helicase</keyword>
<protein>
    <recommendedName>
        <fullName evidence="11">ATP-dependent DNA helicase RecQ</fullName>
        <ecNumber evidence="10">5.6.2.4</ecNumber>
    </recommendedName>
    <alternativeName>
        <fullName evidence="12">DNA 3'-5' helicase RecQ</fullName>
    </alternativeName>
</protein>
<dbReference type="InterPro" id="IPR032284">
    <property type="entry name" value="RecQ_Zn-bd"/>
</dbReference>
<dbReference type="GO" id="GO:0005524">
    <property type="term" value="F:ATP binding"/>
    <property type="evidence" value="ECO:0007669"/>
    <property type="project" value="UniProtKB-KW"/>
</dbReference>
<dbReference type="PROSITE" id="PS51192">
    <property type="entry name" value="HELICASE_ATP_BIND_1"/>
    <property type="match status" value="1"/>
</dbReference>
<dbReference type="EMBL" id="BPUB01000001">
    <property type="protein sequence ID" value="GJG58700.1"/>
    <property type="molecule type" value="Genomic_DNA"/>
</dbReference>
<dbReference type="NCBIfam" id="TIGR00614">
    <property type="entry name" value="recQ_fam"/>
    <property type="match status" value="1"/>
</dbReference>
<dbReference type="Pfam" id="PF16124">
    <property type="entry name" value="RecQ_Zn_bind"/>
    <property type="match status" value="1"/>
</dbReference>
<evidence type="ECO:0000256" key="4">
    <source>
        <dbReference type="ARBA" id="ARBA00022801"/>
    </source>
</evidence>
<dbReference type="GO" id="GO:0006310">
    <property type="term" value="P:DNA recombination"/>
    <property type="evidence" value="ECO:0007669"/>
    <property type="project" value="InterPro"/>
</dbReference>
<organism evidence="15 16">
    <name type="scientific">Prevotella lacticifex</name>
    <dbReference type="NCBI Taxonomy" id="2854755"/>
    <lineage>
        <taxon>Bacteria</taxon>
        <taxon>Pseudomonadati</taxon>
        <taxon>Bacteroidota</taxon>
        <taxon>Bacteroidia</taxon>
        <taxon>Bacteroidales</taxon>
        <taxon>Prevotellaceae</taxon>
        <taxon>Prevotella</taxon>
    </lineage>
</organism>
<evidence type="ECO:0000259" key="14">
    <source>
        <dbReference type="PROSITE" id="PS51194"/>
    </source>
</evidence>
<keyword evidence="6" id="KW-0067">ATP-binding</keyword>
<dbReference type="Pfam" id="PF00271">
    <property type="entry name" value="Helicase_C"/>
    <property type="match status" value="1"/>
</dbReference>
<proteinExistence type="inferred from homology"/>
<dbReference type="SUPFAM" id="SSF52540">
    <property type="entry name" value="P-loop containing nucleoside triphosphate hydrolases"/>
    <property type="match status" value="1"/>
</dbReference>
<dbReference type="GO" id="GO:0005737">
    <property type="term" value="C:cytoplasm"/>
    <property type="evidence" value="ECO:0007669"/>
    <property type="project" value="TreeGrafter"/>
</dbReference>
<evidence type="ECO:0000256" key="6">
    <source>
        <dbReference type="ARBA" id="ARBA00022840"/>
    </source>
</evidence>
<dbReference type="InterPro" id="IPR014001">
    <property type="entry name" value="Helicase_ATP-bd"/>
</dbReference>
<feature type="domain" description="Helicase C-terminal" evidence="14">
    <location>
        <begin position="214"/>
        <end position="360"/>
    </location>
</feature>
<evidence type="ECO:0000256" key="12">
    <source>
        <dbReference type="ARBA" id="ARBA00044550"/>
    </source>
</evidence>
<keyword evidence="4" id="KW-0378">Hydrolase</keyword>
<evidence type="ECO:0000313" key="16">
    <source>
        <dbReference type="Proteomes" id="UP000825483"/>
    </source>
</evidence>
<comment type="caution">
    <text evidence="15">The sequence shown here is derived from an EMBL/GenBank/DDBJ whole genome shotgun (WGS) entry which is preliminary data.</text>
</comment>
<dbReference type="GO" id="GO:0016787">
    <property type="term" value="F:hydrolase activity"/>
    <property type="evidence" value="ECO:0007669"/>
    <property type="project" value="UniProtKB-KW"/>
</dbReference>
<evidence type="ECO:0000256" key="10">
    <source>
        <dbReference type="ARBA" id="ARBA00034808"/>
    </source>
</evidence>
<name>A0A9R1CA21_9BACT</name>
<dbReference type="SMART" id="SM00487">
    <property type="entry name" value="DEXDc"/>
    <property type="match status" value="1"/>
</dbReference>
<dbReference type="PROSITE" id="PS51194">
    <property type="entry name" value="HELICASE_CTER"/>
    <property type="match status" value="1"/>
</dbReference>
<dbReference type="InterPro" id="IPR001650">
    <property type="entry name" value="Helicase_C-like"/>
</dbReference>
<comment type="catalytic activity">
    <reaction evidence="9">
        <text>Couples ATP hydrolysis with the unwinding of duplex DNA by translocating in the 3'-5' direction.</text>
        <dbReference type="EC" id="5.6.2.4"/>
    </reaction>
</comment>
<evidence type="ECO:0000313" key="15">
    <source>
        <dbReference type="EMBL" id="GJG58700.1"/>
    </source>
</evidence>
<evidence type="ECO:0000256" key="1">
    <source>
        <dbReference type="ARBA" id="ARBA00005446"/>
    </source>
</evidence>
<dbReference type="GO" id="GO:0046872">
    <property type="term" value="F:metal ion binding"/>
    <property type="evidence" value="ECO:0007669"/>
    <property type="project" value="UniProtKB-KW"/>
</dbReference>
<evidence type="ECO:0000256" key="2">
    <source>
        <dbReference type="ARBA" id="ARBA00022723"/>
    </source>
</evidence>
<dbReference type="Gene3D" id="3.40.50.300">
    <property type="entry name" value="P-loop containing nucleotide triphosphate hydrolases"/>
    <property type="match status" value="2"/>
</dbReference>
<dbReference type="InterPro" id="IPR036388">
    <property type="entry name" value="WH-like_DNA-bd_sf"/>
</dbReference>
<dbReference type="Gene3D" id="1.10.10.10">
    <property type="entry name" value="Winged helix-like DNA-binding domain superfamily/Winged helix DNA-binding domain"/>
    <property type="match status" value="1"/>
</dbReference>
<sequence>MDRYLEILHRYWGYPDFRGIQREIIESIGSGTDTLGLMPTGGGKSLTFQVPALAQKGVCVVITPLISLMKDQVDHLKQRNIPAAAIYSGMRQDEIVTILENSIFGGIKILYVAPERLGSELFLAKLSHMRVSFITVDEAHCISQWGHDFRPAYLQIAKLRTLCPDAPILALTATATKEVIEDIRKQLQFKDDNVFRMSFERKNLAYVVRYTEDKMSELVHILKCTSGSAIVYVRYRKRTKEIAKLLNDNKIPATWYHAGINPEEKSKRQEDWQNDKVRVMVATNAFGMGIDKPDVRTVIHPDPPSSIEEYFQEAGRAGRDGGKSYAVLLWNTGDKRTLHKRISDTYPPIDFIQDVYEHLAYFYEVGVNSGRGAKFEFNIAAFSRTYGFPSLRVNSALVILSQAGYITYDQMPDTKSRLMINVTPNDLYKINFPHNEDITLTALIREYGGVFRNGYVFIDEELISRMSGLNRDETYSALISLSRKRIVSYIPRSNVPTIRYETDRVDGKDVKISEDVYELRKKELAKHIESVIDYMENDDVCRSRQLLRYFGDKESDDCGQCDVCISHKNSKAKEDVFINAQKEIISFLSDGKKHWIKELYNLNVPNPALSEALDYLVKEEKVEIENIFIRIAE</sequence>
<evidence type="ECO:0000256" key="5">
    <source>
        <dbReference type="ARBA" id="ARBA00022806"/>
    </source>
</evidence>
<dbReference type="GO" id="GO:0006281">
    <property type="term" value="P:DNA repair"/>
    <property type="evidence" value="ECO:0007669"/>
    <property type="project" value="TreeGrafter"/>
</dbReference>
<evidence type="ECO:0000256" key="8">
    <source>
        <dbReference type="ARBA" id="ARBA00023235"/>
    </source>
</evidence>
<keyword evidence="2" id="KW-0479">Metal-binding</keyword>
<dbReference type="Pfam" id="PF00270">
    <property type="entry name" value="DEAD"/>
    <property type="match status" value="1"/>
</dbReference>
<dbReference type="GO" id="GO:0043590">
    <property type="term" value="C:bacterial nucleoid"/>
    <property type="evidence" value="ECO:0007669"/>
    <property type="project" value="TreeGrafter"/>
</dbReference>
<keyword evidence="3" id="KW-0547">Nucleotide-binding</keyword>
<dbReference type="RefSeq" id="WP_223929127.1">
    <property type="nucleotide sequence ID" value="NZ_BPTU01000001.1"/>
</dbReference>
<dbReference type="PANTHER" id="PTHR13710:SF105">
    <property type="entry name" value="ATP-DEPENDENT DNA HELICASE Q1"/>
    <property type="match status" value="1"/>
</dbReference>
<feature type="domain" description="Helicase ATP-binding" evidence="13">
    <location>
        <begin position="25"/>
        <end position="193"/>
    </location>
</feature>
<dbReference type="GeneID" id="72467267"/>
<dbReference type="InterPro" id="IPR004589">
    <property type="entry name" value="DNA_helicase_ATP-dep_RecQ"/>
</dbReference>
<keyword evidence="8" id="KW-0413">Isomerase</keyword>
<dbReference type="GO" id="GO:0030894">
    <property type="term" value="C:replisome"/>
    <property type="evidence" value="ECO:0007669"/>
    <property type="project" value="TreeGrafter"/>
</dbReference>
<gene>
    <name evidence="15" type="ORF">PRLR5076_15510</name>
</gene>
<keyword evidence="7" id="KW-0238">DNA-binding</keyword>
<dbReference type="AlphaFoldDB" id="A0A9R1CA21"/>
<keyword evidence="16" id="KW-1185">Reference proteome</keyword>
<dbReference type="CDD" id="cd17920">
    <property type="entry name" value="DEXHc_RecQ"/>
    <property type="match status" value="1"/>
</dbReference>
<evidence type="ECO:0000256" key="11">
    <source>
        <dbReference type="ARBA" id="ARBA00044535"/>
    </source>
</evidence>
<evidence type="ECO:0000259" key="13">
    <source>
        <dbReference type="PROSITE" id="PS51192"/>
    </source>
</evidence>
<dbReference type="InterPro" id="IPR027417">
    <property type="entry name" value="P-loop_NTPase"/>
</dbReference>
<evidence type="ECO:0000256" key="9">
    <source>
        <dbReference type="ARBA" id="ARBA00034617"/>
    </source>
</evidence>